<reference evidence="2 4" key="2">
    <citation type="submission" date="2015-12" db="EMBL/GenBank/DDBJ databases">
        <authorList>
            <person name="Lauer A."/>
            <person name="Humrighouse B."/>
            <person name="Loparev V."/>
            <person name="Shewmaker P.L."/>
            <person name="Whitney A.M."/>
            <person name="McLaughlin R.W."/>
        </authorList>
    </citation>
    <scope>NUCLEOTIDE SEQUENCE [LARGE SCALE GENOMIC DNA]</scope>
    <source>
        <strain evidence="2 4">LMG 23085</strain>
    </source>
</reference>
<sequence>MLTYYRKEQRKIAMGLLSFHQKLTEYQSQLKEIDMYETEADLHLLFWIPAGEQNIQGIVGIEVETSEAMIIHDISINPSFRGEKVGFDLLNEVVELYPEMKIYGTLATSAYLSKWKEHKS</sequence>
<dbReference type="SUPFAM" id="SSF55729">
    <property type="entry name" value="Acyl-CoA N-acyltransferases (Nat)"/>
    <property type="match status" value="1"/>
</dbReference>
<evidence type="ECO:0000313" key="5">
    <source>
        <dbReference type="Proteomes" id="UP000183039"/>
    </source>
</evidence>
<gene>
    <name evidence="2" type="ORF">ATZ33_04165</name>
    <name evidence="3" type="ORF">RV15_GL002267</name>
</gene>
<dbReference type="EMBL" id="JXLC01000030">
    <property type="protein sequence ID" value="OJG86974.1"/>
    <property type="molecule type" value="Genomic_DNA"/>
</dbReference>
<feature type="domain" description="N-acetyltransferase" evidence="1">
    <location>
        <begin position="3"/>
        <end position="120"/>
    </location>
</feature>
<evidence type="ECO:0000313" key="2">
    <source>
        <dbReference type="EMBL" id="ALS00596.1"/>
    </source>
</evidence>
<dbReference type="OrthoDB" id="2189687at2"/>
<dbReference type="PROSITE" id="PS51186">
    <property type="entry name" value="GNAT"/>
    <property type="match status" value="1"/>
</dbReference>
<dbReference type="RefSeq" id="WP_071879011.1">
    <property type="nucleotide sequence ID" value="NZ_JXLC01000030.1"/>
</dbReference>
<proteinExistence type="predicted"/>
<evidence type="ECO:0000259" key="1">
    <source>
        <dbReference type="PROSITE" id="PS51186"/>
    </source>
</evidence>
<keyword evidence="4" id="KW-1185">Reference proteome</keyword>
<evidence type="ECO:0000313" key="4">
    <source>
        <dbReference type="Proteomes" id="UP000065511"/>
    </source>
</evidence>
<accession>A0A0S3K8L3</accession>
<reference evidence="3 5" key="1">
    <citation type="submission" date="2014-12" db="EMBL/GenBank/DDBJ databases">
        <title>Draft genome sequences of 29 type strains of Enterococci.</title>
        <authorList>
            <person name="Zhong Z."/>
            <person name="Sun Z."/>
            <person name="Liu W."/>
            <person name="Zhang W."/>
            <person name="Zhang H."/>
        </authorList>
    </citation>
    <scope>NUCLEOTIDE SEQUENCE [LARGE SCALE GENOMIC DNA]</scope>
    <source>
        <strain evidence="3 5">DSM 22801</strain>
    </source>
</reference>
<dbReference type="KEGG" id="ess:ATZ33_04165"/>
<organism evidence="3 5">
    <name type="scientific">Enterococcus silesiacus</name>
    <dbReference type="NCBI Taxonomy" id="332949"/>
    <lineage>
        <taxon>Bacteria</taxon>
        <taxon>Bacillati</taxon>
        <taxon>Bacillota</taxon>
        <taxon>Bacilli</taxon>
        <taxon>Lactobacillales</taxon>
        <taxon>Enterococcaceae</taxon>
        <taxon>Enterococcus</taxon>
    </lineage>
</organism>
<dbReference type="GO" id="GO:0016747">
    <property type="term" value="F:acyltransferase activity, transferring groups other than amino-acyl groups"/>
    <property type="evidence" value="ECO:0007669"/>
    <property type="project" value="InterPro"/>
</dbReference>
<name>A0A0S3K8L3_9ENTE</name>
<dbReference type="Proteomes" id="UP000183039">
    <property type="component" value="Unassembled WGS sequence"/>
</dbReference>
<dbReference type="Pfam" id="PF00583">
    <property type="entry name" value="Acetyltransf_1"/>
    <property type="match status" value="1"/>
</dbReference>
<dbReference type="Proteomes" id="UP000065511">
    <property type="component" value="Chromosome"/>
</dbReference>
<dbReference type="InterPro" id="IPR016181">
    <property type="entry name" value="Acyl_CoA_acyltransferase"/>
</dbReference>
<dbReference type="InterPro" id="IPR000182">
    <property type="entry name" value="GNAT_dom"/>
</dbReference>
<evidence type="ECO:0000313" key="3">
    <source>
        <dbReference type="EMBL" id="OJG86974.1"/>
    </source>
</evidence>
<dbReference type="AlphaFoldDB" id="A0A0S3K8L3"/>
<protein>
    <submittedName>
        <fullName evidence="2">Protein RibT</fullName>
    </submittedName>
</protein>
<dbReference type="EMBL" id="CP013614">
    <property type="protein sequence ID" value="ALS00596.1"/>
    <property type="molecule type" value="Genomic_DNA"/>
</dbReference>